<dbReference type="EMBL" id="BAABFB010000040">
    <property type="protein sequence ID" value="GAA4479479.1"/>
    <property type="molecule type" value="Genomic_DNA"/>
</dbReference>
<evidence type="ECO:0000313" key="3">
    <source>
        <dbReference type="Proteomes" id="UP001501183"/>
    </source>
</evidence>
<evidence type="ECO:0000259" key="1">
    <source>
        <dbReference type="Pfam" id="PF18735"/>
    </source>
</evidence>
<name>A0ABP8P0M0_9NOCA</name>
<protein>
    <recommendedName>
        <fullName evidence="1">RiboL-PSP-HEPN domain-containing protein</fullName>
    </recommendedName>
</protein>
<accession>A0ABP8P0M0</accession>
<dbReference type="Pfam" id="PF18735">
    <property type="entry name" value="HEPN_RiboL-PSP"/>
    <property type="match status" value="1"/>
</dbReference>
<keyword evidence="3" id="KW-1185">Reference proteome</keyword>
<dbReference type="InterPro" id="IPR041519">
    <property type="entry name" value="HEPN_RiboL-PSP"/>
</dbReference>
<comment type="caution">
    <text evidence="2">The sequence shown here is derived from an EMBL/GenBank/DDBJ whole genome shotgun (WGS) entry which is preliminary data.</text>
</comment>
<gene>
    <name evidence="2" type="ORF">GCM10023094_24660</name>
</gene>
<sequence length="265" mass="29314">MTSQLDVPLDDFLNDLGRAERLLRLISEFRTFGASAASHVGEGNQSDPHWDEAKKLGETAQVVRQDLPVLAGALHLYICGRFEYFVRELVVSVSDLLSGTAERYMDLPKKLRDELFALTLTVAQNPSRYGYRPEETESFLIALAAGLSDGQGSVEIKSEVLAITEANMNPRVLADVLKRVGINSIWSDLGKQARFKTHLGVRSDGDCTKEAEGRLAKIMRDRNSFAHPTSSTEFPDVDQVLDSCSFFRVLSEVIVDIAKLPPGKD</sequence>
<proteinExistence type="predicted"/>
<dbReference type="Proteomes" id="UP001501183">
    <property type="component" value="Unassembled WGS sequence"/>
</dbReference>
<evidence type="ECO:0000313" key="2">
    <source>
        <dbReference type="EMBL" id="GAA4479479.1"/>
    </source>
</evidence>
<feature type="domain" description="RiboL-PSP-HEPN" evidence="1">
    <location>
        <begin position="63"/>
        <end position="258"/>
    </location>
</feature>
<reference evidence="3" key="1">
    <citation type="journal article" date="2019" name="Int. J. Syst. Evol. Microbiol.">
        <title>The Global Catalogue of Microorganisms (GCM) 10K type strain sequencing project: providing services to taxonomists for standard genome sequencing and annotation.</title>
        <authorList>
            <consortium name="The Broad Institute Genomics Platform"/>
            <consortium name="The Broad Institute Genome Sequencing Center for Infectious Disease"/>
            <person name="Wu L."/>
            <person name="Ma J."/>
        </authorList>
    </citation>
    <scope>NUCLEOTIDE SEQUENCE [LARGE SCALE GENOMIC DNA]</scope>
    <source>
        <strain evidence="3">JCM 32206</strain>
    </source>
</reference>
<dbReference type="RefSeq" id="WP_345345195.1">
    <property type="nucleotide sequence ID" value="NZ_BAABFB010000040.1"/>
</dbReference>
<organism evidence="2 3">
    <name type="scientific">Rhodococcus olei</name>
    <dbReference type="NCBI Taxonomy" id="2161675"/>
    <lineage>
        <taxon>Bacteria</taxon>
        <taxon>Bacillati</taxon>
        <taxon>Actinomycetota</taxon>
        <taxon>Actinomycetes</taxon>
        <taxon>Mycobacteriales</taxon>
        <taxon>Nocardiaceae</taxon>
        <taxon>Rhodococcus</taxon>
    </lineage>
</organism>